<dbReference type="InterPro" id="IPR008594">
    <property type="entry name" value="DcpS/DCS2"/>
</dbReference>
<dbReference type="GO" id="GO:0140932">
    <property type="term" value="F:5'-(N(7)-methyl 5'-triphosphoguanosine)-[mRNA] diphosphatase activity"/>
    <property type="evidence" value="ECO:0007669"/>
    <property type="project" value="UniProtKB-EC"/>
</dbReference>
<evidence type="ECO:0000256" key="8">
    <source>
        <dbReference type="ARBA" id="ARBA00030609"/>
    </source>
</evidence>
<dbReference type="PIRSF" id="PIRSF028973">
    <property type="entry name" value="Scavenger_mRNA_decap_enz"/>
    <property type="match status" value="1"/>
</dbReference>
<feature type="binding site" evidence="11">
    <location>
        <position position="141"/>
    </location>
    <ligand>
        <name>substrate</name>
    </ligand>
</feature>
<dbReference type="GO" id="GO:0000290">
    <property type="term" value="P:deadenylation-dependent decapping of nuclear-transcribed mRNA"/>
    <property type="evidence" value="ECO:0007669"/>
    <property type="project" value="InterPro"/>
</dbReference>
<accession>A0AAW1NS68</accession>
<dbReference type="PANTHER" id="PTHR12978:SF0">
    <property type="entry name" value="M7GPPPX DIPHOSPHATASE"/>
    <property type="match status" value="1"/>
</dbReference>
<evidence type="ECO:0000313" key="12">
    <source>
        <dbReference type="EMBL" id="KAK9793487.1"/>
    </source>
</evidence>
<dbReference type="Proteomes" id="UP001465755">
    <property type="component" value="Unassembled WGS sequence"/>
</dbReference>
<evidence type="ECO:0000256" key="2">
    <source>
        <dbReference type="ARBA" id="ARBA00010208"/>
    </source>
</evidence>
<evidence type="ECO:0000256" key="6">
    <source>
        <dbReference type="ARBA" id="ARBA00023242"/>
    </source>
</evidence>
<comment type="similarity">
    <text evidence="2">Belongs to the HIT family.</text>
</comment>
<comment type="subcellular location">
    <subcellularLocation>
        <location evidence="1">Nucleus</location>
    </subcellularLocation>
</comment>
<evidence type="ECO:0000256" key="4">
    <source>
        <dbReference type="ARBA" id="ARBA00015636"/>
    </source>
</evidence>
<protein>
    <recommendedName>
        <fullName evidence="4">m7GpppX diphosphatase</fullName>
        <ecNumber evidence="3">3.6.1.59</ecNumber>
    </recommendedName>
    <alternativeName>
        <fullName evidence="8">Decapping scavenger enzyme</fullName>
    </alternativeName>
    <alternativeName>
        <fullName evidence="7">Scavenger mRNA-decapping enzyme DcpS</fullName>
    </alternativeName>
</protein>
<dbReference type="GO" id="GO:0005634">
    <property type="term" value="C:nucleus"/>
    <property type="evidence" value="ECO:0007669"/>
    <property type="project" value="UniProtKB-SubCell"/>
</dbReference>
<dbReference type="EC" id="3.6.1.59" evidence="3"/>
<gene>
    <name evidence="12" type="ORF">WJX73_002981</name>
</gene>
<dbReference type="AlphaFoldDB" id="A0AAW1NS68"/>
<evidence type="ECO:0000256" key="7">
    <source>
        <dbReference type="ARBA" id="ARBA00029885"/>
    </source>
</evidence>
<dbReference type="GO" id="GO:0000932">
    <property type="term" value="C:P-body"/>
    <property type="evidence" value="ECO:0007669"/>
    <property type="project" value="TreeGrafter"/>
</dbReference>
<comment type="caution">
    <text evidence="12">The sequence shown here is derived from an EMBL/GenBank/DDBJ whole genome shotgun (WGS) entry which is preliminary data.</text>
</comment>
<feature type="active site" description="Nucleophile" evidence="10">
    <location>
        <position position="243"/>
    </location>
</feature>
<dbReference type="Pfam" id="PF05652">
    <property type="entry name" value="DcpS"/>
    <property type="match status" value="1"/>
</dbReference>
<dbReference type="SUPFAM" id="SSF102860">
    <property type="entry name" value="mRNA decapping enzyme DcpS N-terminal domain"/>
    <property type="match status" value="1"/>
</dbReference>
<evidence type="ECO:0000256" key="10">
    <source>
        <dbReference type="PIRSR" id="PIRSR028973-1"/>
    </source>
</evidence>
<evidence type="ECO:0000256" key="3">
    <source>
        <dbReference type="ARBA" id="ARBA00012520"/>
    </source>
</evidence>
<dbReference type="PANTHER" id="PTHR12978">
    <property type="entry name" value="HISTIDINE TRIAD HIT PROTEIN MEMBER"/>
    <property type="match status" value="1"/>
</dbReference>
<keyword evidence="5" id="KW-0378">Hydrolase</keyword>
<sequence length="313" mass="35421">MSGEKDILDSRWDLSGLEFDSVLSQDPLTKTIALLCRERGTNDRAVVVLSRRAFSESDAAAILSDKSKLELQFQNDIYSKYAGILPTELAQVNIDITSPATDKHISKHQAQSYSMIHETPEDYRSVVLPFIEAIPANRTQWVDNILAGKAEAERVLHNDQSESTGFVLLPDMKWDQTDNDSLYCVAISHRKDIRSLRDLRSEHLPLLRNIMRQSCQVLENKFAIKSDHLRIYVHYQPSYYHFHVHFSSMKQLGSGLLAGKAHVLSDVIDNIATIAPDYYAKRTLAFALGERDPLFEAFCKRKAATMVGHDPDS</sequence>
<dbReference type="FunFam" id="3.30.428.10:FF:000006">
    <property type="entry name" value="m7GpppX diphosphatase"/>
    <property type="match status" value="1"/>
</dbReference>
<evidence type="ECO:0000256" key="11">
    <source>
        <dbReference type="PIRSR" id="PIRSR028973-2"/>
    </source>
</evidence>
<feature type="binding site" evidence="11">
    <location>
        <position position="171"/>
    </location>
    <ligand>
        <name>substrate</name>
    </ligand>
</feature>
<dbReference type="InterPro" id="IPR011145">
    <property type="entry name" value="Scavenger_mRNA_decap_enz_N"/>
</dbReference>
<comment type="catalytic activity">
    <reaction evidence="9">
        <text>a 5'-end (N(7)-methyl 5'-triphosphoguanosine)-ribonucleoside in mRNA + H2O = N(7)-methyl-GMP + a 5'-end diphospho-ribonucleoside in mRNA + 2 H(+)</text>
        <dbReference type="Rhea" id="RHEA:65388"/>
        <dbReference type="Rhea" id="RHEA-COMP:17165"/>
        <dbReference type="Rhea" id="RHEA-COMP:17167"/>
        <dbReference type="ChEBI" id="CHEBI:15377"/>
        <dbReference type="ChEBI" id="CHEBI:15378"/>
        <dbReference type="ChEBI" id="CHEBI:58285"/>
        <dbReference type="ChEBI" id="CHEBI:156461"/>
        <dbReference type="ChEBI" id="CHEBI:167616"/>
        <dbReference type="EC" id="3.6.1.59"/>
    </reaction>
</comment>
<feature type="binding site" evidence="11">
    <location>
        <begin position="234"/>
        <end position="245"/>
    </location>
    <ligand>
        <name>substrate</name>
    </ligand>
</feature>
<reference evidence="12 13" key="1">
    <citation type="journal article" date="2024" name="Nat. Commun.">
        <title>Phylogenomics reveals the evolutionary origins of lichenization in chlorophyte algae.</title>
        <authorList>
            <person name="Puginier C."/>
            <person name="Libourel C."/>
            <person name="Otte J."/>
            <person name="Skaloud P."/>
            <person name="Haon M."/>
            <person name="Grisel S."/>
            <person name="Petersen M."/>
            <person name="Berrin J.G."/>
            <person name="Delaux P.M."/>
            <person name="Dal Grande F."/>
            <person name="Keller J."/>
        </authorList>
    </citation>
    <scope>NUCLEOTIDE SEQUENCE [LARGE SCALE GENOMIC DNA]</scope>
    <source>
        <strain evidence="12 13">SAG 2036</strain>
    </source>
</reference>
<proteinExistence type="inferred from homology"/>
<evidence type="ECO:0000313" key="13">
    <source>
        <dbReference type="Proteomes" id="UP001465755"/>
    </source>
</evidence>
<dbReference type="Gene3D" id="3.30.200.40">
    <property type="entry name" value="Scavenger mRNA decapping enzyme, N-terminal domain"/>
    <property type="match status" value="1"/>
</dbReference>
<feature type="binding site" evidence="11">
    <location>
        <position position="151"/>
    </location>
    <ligand>
        <name>substrate</name>
    </ligand>
</feature>
<name>A0AAW1NS68_9CHLO</name>
<evidence type="ECO:0000256" key="1">
    <source>
        <dbReference type="ARBA" id="ARBA00004123"/>
    </source>
</evidence>
<evidence type="ECO:0000256" key="5">
    <source>
        <dbReference type="ARBA" id="ARBA00022801"/>
    </source>
</evidence>
<dbReference type="Pfam" id="PF11969">
    <property type="entry name" value="DcpS_C"/>
    <property type="match status" value="1"/>
</dbReference>
<dbReference type="Gene3D" id="3.30.428.10">
    <property type="entry name" value="HIT-like"/>
    <property type="match status" value="1"/>
</dbReference>
<organism evidence="12 13">
    <name type="scientific">Symbiochloris irregularis</name>
    <dbReference type="NCBI Taxonomy" id="706552"/>
    <lineage>
        <taxon>Eukaryota</taxon>
        <taxon>Viridiplantae</taxon>
        <taxon>Chlorophyta</taxon>
        <taxon>core chlorophytes</taxon>
        <taxon>Trebouxiophyceae</taxon>
        <taxon>Trebouxiales</taxon>
        <taxon>Trebouxiaceae</taxon>
        <taxon>Symbiochloris</taxon>
    </lineage>
</organism>
<dbReference type="GO" id="GO:0000340">
    <property type="term" value="F:RNA 7-methylguanosine cap binding"/>
    <property type="evidence" value="ECO:0007669"/>
    <property type="project" value="TreeGrafter"/>
</dbReference>
<keyword evidence="13" id="KW-1185">Reference proteome</keyword>
<feature type="binding site" evidence="11">
    <location>
        <position position="173"/>
    </location>
    <ligand>
        <name>substrate</name>
    </ligand>
</feature>
<dbReference type="InterPro" id="IPR036265">
    <property type="entry name" value="HIT-like_sf"/>
</dbReference>
<dbReference type="EMBL" id="JALJOQ010000149">
    <property type="protein sequence ID" value="KAK9793487.1"/>
    <property type="molecule type" value="Genomic_DNA"/>
</dbReference>
<evidence type="ECO:0000256" key="9">
    <source>
        <dbReference type="ARBA" id="ARBA00048222"/>
    </source>
</evidence>
<keyword evidence="6" id="KW-0539">Nucleus</keyword>
<dbReference type="SUPFAM" id="SSF54197">
    <property type="entry name" value="HIT-like"/>
    <property type="match status" value="1"/>
</dbReference>